<dbReference type="OrthoDB" id="3534988at2759"/>
<evidence type="ECO:0008006" key="4">
    <source>
        <dbReference type="Google" id="ProtNLM"/>
    </source>
</evidence>
<comment type="caution">
    <text evidence="2">The sequence shown here is derived from an EMBL/GenBank/DDBJ whole genome shotgun (WGS) entry which is preliminary data.</text>
</comment>
<dbReference type="Proteomes" id="UP000256645">
    <property type="component" value="Unassembled WGS sequence"/>
</dbReference>
<gene>
    <name evidence="2" type="ORF">BP6252_00404</name>
</gene>
<dbReference type="SUPFAM" id="SSF48208">
    <property type="entry name" value="Six-hairpin glycosidases"/>
    <property type="match status" value="1"/>
</dbReference>
<accession>A0A3D8SQ02</accession>
<evidence type="ECO:0000256" key="1">
    <source>
        <dbReference type="SAM" id="SignalP"/>
    </source>
</evidence>
<dbReference type="InterPro" id="IPR008928">
    <property type="entry name" value="6-hairpin_glycosidase_sf"/>
</dbReference>
<protein>
    <recommendedName>
        <fullName evidence="4">Six-hairpin glycosidase-like protein</fullName>
    </recommendedName>
</protein>
<dbReference type="GO" id="GO:0003824">
    <property type="term" value="F:catalytic activity"/>
    <property type="evidence" value="ECO:0007669"/>
    <property type="project" value="UniProtKB-ARBA"/>
</dbReference>
<keyword evidence="1" id="KW-0732">Signal</keyword>
<sequence length="705" mass="78649">MRSLLLWVFYVHRLAGGSVASPLQPREPIDRKAVVTKFNPIRQASSNSTPLQLGNGNFAFGADITGLQTFQPFNTLSSWGWHNMSLPTTPNQTLPSDFTGLDWWTHGRLVNYAQPNPAEGDISNWMIQNPQRINLGRIGVWFGGKNISEEMLIGKTQELHLWEGSLESRFEFDGVETVVKTWVDPDSDTLAVRMEGMGRVDGSLSVFLDFPYADVNKFDAPFVGTYKGVGNHTTTLKTLGAQGVIRHDLDATTYYTTVNWEGRASLTGPLSGTHRYILKPANGSDDLSFTVNFSPRISQLNSSLESVSMATTNWWFQYWNNGAFADLVSETPSANATELQRRIILSQYLVAVNSAGHDPPQESGLVNNGWYGKFHLEMVVWHLVHFARWGRASLMDRSLGMYKRFLPTSLQRAADQGYEGARWGKMSDPSGRSAPGEINSLLIWQQPHPAYFAEVQWRQNPGNETLEMWDEILTHTADFMASFAWWNASTGVYDLGPPMYPVSENTKPNVTINPTFELAYWRFGLGVAKSWRERQGRTVPSKWVDVLDQLAPLPTVNGTYSVYEGIPNMWTSNTTTNDHPAMSGIFGLLPPTPDFNVTVSLNTARKIKETWGFGDLYGWDFAMLAMNSLRLGDVEQAVEYLLDSNYQFDDAGYAVGGVRVPTPYMPSTGAFLLAVAMMAGGWDGQEGVHFPADWIAKCEGFEPAM</sequence>
<organism evidence="2 3">
    <name type="scientific">Coleophoma cylindrospora</name>
    <dbReference type="NCBI Taxonomy" id="1849047"/>
    <lineage>
        <taxon>Eukaryota</taxon>
        <taxon>Fungi</taxon>
        <taxon>Dikarya</taxon>
        <taxon>Ascomycota</taxon>
        <taxon>Pezizomycotina</taxon>
        <taxon>Leotiomycetes</taxon>
        <taxon>Helotiales</taxon>
        <taxon>Dermateaceae</taxon>
        <taxon>Coleophoma</taxon>
    </lineage>
</organism>
<dbReference type="STRING" id="1849047.A0A3D8SQ02"/>
<dbReference type="InterPro" id="IPR012341">
    <property type="entry name" value="6hp_glycosidase-like_sf"/>
</dbReference>
<feature type="signal peptide" evidence="1">
    <location>
        <begin position="1"/>
        <end position="20"/>
    </location>
</feature>
<dbReference type="Gene3D" id="1.50.10.10">
    <property type="match status" value="1"/>
</dbReference>
<dbReference type="GO" id="GO:0005975">
    <property type="term" value="P:carbohydrate metabolic process"/>
    <property type="evidence" value="ECO:0007669"/>
    <property type="project" value="InterPro"/>
</dbReference>
<feature type="chain" id="PRO_5017790403" description="Six-hairpin glycosidase-like protein" evidence="1">
    <location>
        <begin position="21"/>
        <end position="705"/>
    </location>
</feature>
<proteinExistence type="predicted"/>
<dbReference type="EMBL" id="PDLM01000001">
    <property type="protein sequence ID" value="RDW88372.1"/>
    <property type="molecule type" value="Genomic_DNA"/>
</dbReference>
<keyword evidence="3" id="KW-1185">Reference proteome</keyword>
<evidence type="ECO:0000313" key="2">
    <source>
        <dbReference type="EMBL" id="RDW88372.1"/>
    </source>
</evidence>
<evidence type="ECO:0000313" key="3">
    <source>
        <dbReference type="Proteomes" id="UP000256645"/>
    </source>
</evidence>
<reference evidence="2 3" key="1">
    <citation type="journal article" date="2018" name="IMA Fungus">
        <title>IMA Genome-F 9: Draft genome sequence of Annulohypoxylon stygium, Aspergillus mulundensis, Berkeleyomyces basicola (syn. Thielaviopsis basicola), Ceratocystis smalleyi, two Cercospora beticola strains, Coleophoma cylindrospora, Fusarium fracticaudum, Phialophora cf. hyalina, and Morchella septimelata.</title>
        <authorList>
            <person name="Wingfield B.D."/>
            <person name="Bills G.F."/>
            <person name="Dong Y."/>
            <person name="Huang W."/>
            <person name="Nel W.J."/>
            <person name="Swalarsk-Parry B.S."/>
            <person name="Vaghefi N."/>
            <person name="Wilken P.M."/>
            <person name="An Z."/>
            <person name="de Beer Z.W."/>
            <person name="De Vos L."/>
            <person name="Chen L."/>
            <person name="Duong T.A."/>
            <person name="Gao Y."/>
            <person name="Hammerbacher A."/>
            <person name="Kikkert J.R."/>
            <person name="Li Y."/>
            <person name="Li H."/>
            <person name="Li K."/>
            <person name="Li Q."/>
            <person name="Liu X."/>
            <person name="Ma X."/>
            <person name="Naidoo K."/>
            <person name="Pethybridge S.J."/>
            <person name="Sun J."/>
            <person name="Steenkamp E.T."/>
            <person name="van der Nest M.A."/>
            <person name="van Wyk S."/>
            <person name="Wingfield M.J."/>
            <person name="Xiong C."/>
            <person name="Yue Q."/>
            <person name="Zhang X."/>
        </authorList>
    </citation>
    <scope>NUCLEOTIDE SEQUENCE [LARGE SCALE GENOMIC DNA]</scope>
    <source>
        <strain evidence="2 3">BP6252</strain>
    </source>
</reference>
<name>A0A3D8SQ02_9HELO</name>
<dbReference type="AlphaFoldDB" id="A0A3D8SQ02"/>